<gene>
    <name evidence="1" type="ORF">TBRA_LOCUS1336</name>
</gene>
<accession>A0A6H5HV16</accession>
<dbReference type="Proteomes" id="UP000479190">
    <property type="component" value="Unassembled WGS sequence"/>
</dbReference>
<organism evidence="1 2">
    <name type="scientific">Trichogramma brassicae</name>
    <dbReference type="NCBI Taxonomy" id="86971"/>
    <lineage>
        <taxon>Eukaryota</taxon>
        <taxon>Metazoa</taxon>
        <taxon>Ecdysozoa</taxon>
        <taxon>Arthropoda</taxon>
        <taxon>Hexapoda</taxon>
        <taxon>Insecta</taxon>
        <taxon>Pterygota</taxon>
        <taxon>Neoptera</taxon>
        <taxon>Endopterygota</taxon>
        <taxon>Hymenoptera</taxon>
        <taxon>Apocrita</taxon>
        <taxon>Proctotrupomorpha</taxon>
        <taxon>Chalcidoidea</taxon>
        <taxon>Trichogrammatidae</taxon>
        <taxon>Trichogramma</taxon>
    </lineage>
</organism>
<keyword evidence="2" id="KW-1185">Reference proteome</keyword>
<name>A0A6H5HV16_9HYME</name>
<sequence length="149" mass="16594">MLRARWRENRTIFQHAQRPPDERPRCCARTTSCSTPARSDEAPGPVVRGPFAPALHGLATGALAQRVARCETTHNIRKQQQRLNRTVLQLSGATNDYNDNTGVESDTVAATDVITVFARAICRIGTFWRRRAQMTSSAGELDQLDKANF</sequence>
<evidence type="ECO:0000313" key="2">
    <source>
        <dbReference type="Proteomes" id="UP000479190"/>
    </source>
</evidence>
<dbReference type="EMBL" id="CADCXV010000301">
    <property type="protein sequence ID" value="CAB0029291.1"/>
    <property type="molecule type" value="Genomic_DNA"/>
</dbReference>
<dbReference type="AlphaFoldDB" id="A0A6H5HV16"/>
<proteinExistence type="predicted"/>
<evidence type="ECO:0000313" key="1">
    <source>
        <dbReference type="EMBL" id="CAB0029291.1"/>
    </source>
</evidence>
<reference evidence="1 2" key="1">
    <citation type="submission" date="2020-02" db="EMBL/GenBank/DDBJ databases">
        <authorList>
            <person name="Ferguson B K."/>
        </authorList>
    </citation>
    <scope>NUCLEOTIDE SEQUENCE [LARGE SCALE GENOMIC DNA]</scope>
</reference>
<protein>
    <submittedName>
        <fullName evidence="1">Uncharacterized protein</fullName>
    </submittedName>
</protein>